<dbReference type="AlphaFoldDB" id="A0A1W0WXT1"/>
<reference evidence="3" key="1">
    <citation type="submission" date="2017-01" db="EMBL/GenBank/DDBJ databases">
        <title>Comparative genomics of anhydrobiosis in the tardigrade Hypsibius dujardini.</title>
        <authorList>
            <person name="Yoshida Y."/>
            <person name="Koutsovoulos G."/>
            <person name="Laetsch D."/>
            <person name="Stevens L."/>
            <person name="Kumar S."/>
            <person name="Horikawa D."/>
            <person name="Ishino K."/>
            <person name="Komine S."/>
            <person name="Tomita M."/>
            <person name="Blaxter M."/>
            <person name="Arakawa K."/>
        </authorList>
    </citation>
    <scope>NUCLEOTIDE SEQUENCE [LARGE SCALE GENOMIC DNA]</scope>
    <source>
        <strain evidence="3">Z151</strain>
    </source>
</reference>
<proteinExistence type="predicted"/>
<keyword evidence="1" id="KW-0812">Transmembrane</keyword>
<feature type="transmembrane region" description="Helical" evidence="1">
    <location>
        <begin position="318"/>
        <end position="337"/>
    </location>
</feature>
<evidence type="ECO:0000313" key="2">
    <source>
        <dbReference type="EMBL" id="OQV19973.1"/>
    </source>
</evidence>
<dbReference type="EMBL" id="MTYJ01000034">
    <property type="protein sequence ID" value="OQV19973.1"/>
    <property type="molecule type" value="Genomic_DNA"/>
</dbReference>
<feature type="transmembrane region" description="Helical" evidence="1">
    <location>
        <begin position="65"/>
        <end position="83"/>
    </location>
</feature>
<dbReference type="Proteomes" id="UP000192578">
    <property type="component" value="Unassembled WGS sequence"/>
</dbReference>
<sequence length="432" mass="49888">MDIKGSLPICDISKSPSDYQRRIPGTFFLRWFQIHSPEQSSPKNSTILRLETVDLDRIKRQVYRCLRWMLLFFLLTALFYDMLDVVTGSYITNDLQTKYGNAEPVISLMTYCASQTALVMAGYTVLFLFLRRDAIVRSYTVLEELTVGSTTFVCTFIDPHYWRTFDEPATYGYIPIRRGLLSLYYRTTVVYCTLIHYAALSVFAYVNAHMLVCSQAIQQRQKEFLTLFLQLEGRSNFWKTMPEELYLEKLKLWLHYDQQLREVFEQLQKTFCWKLLLDTAALCLALMLELAYVSTWLLNTSHDLTTSGCGSVGNLVRHILYIVMHLLGGWTLLYRPLLLQKLQQARSDLINEKPTLDEVMVSMTLMHGTNSRQMLYNAGAVVPLGMRVVCTISAALFTFGWFVIDRSIAFKSKSDIFPTIGSCRTDWTSPLQ</sequence>
<keyword evidence="1" id="KW-0472">Membrane</keyword>
<evidence type="ECO:0000256" key="1">
    <source>
        <dbReference type="SAM" id="Phobius"/>
    </source>
</evidence>
<evidence type="ECO:0000313" key="3">
    <source>
        <dbReference type="Proteomes" id="UP000192578"/>
    </source>
</evidence>
<keyword evidence="3" id="KW-1185">Reference proteome</keyword>
<comment type="caution">
    <text evidence="2">The sequence shown here is derived from an EMBL/GenBank/DDBJ whole genome shotgun (WGS) entry which is preliminary data.</text>
</comment>
<organism evidence="2 3">
    <name type="scientific">Hypsibius exemplaris</name>
    <name type="common">Freshwater tardigrade</name>
    <dbReference type="NCBI Taxonomy" id="2072580"/>
    <lineage>
        <taxon>Eukaryota</taxon>
        <taxon>Metazoa</taxon>
        <taxon>Ecdysozoa</taxon>
        <taxon>Tardigrada</taxon>
        <taxon>Eutardigrada</taxon>
        <taxon>Parachela</taxon>
        <taxon>Hypsibioidea</taxon>
        <taxon>Hypsibiidae</taxon>
        <taxon>Hypsibius</taxon>
    </lineage>
</organism>
<feature type="transmembrane region" description="Helical" evidence="1">
    <location>
        <begin position="375"/>
        <end position="404"/>
    </location>
</feature>
<protein>
    <submittedName>
        <fullName evidence="2">Uncharacterized protein</fullName>
    </submittedName>
</protein>
<keyword evidence="1" id="KW-1133">Transmembrane helix</keyword>
<accession>A0A1W0WXT1</accession>
<feature type="transmembrane region" description="Helical" evidence="1">
    <location>
        <begin position="275"/>
        <end position="298"/>
    </location>
</feature>
<gene>
    <name evidence="2" type="ORF">BV898_05978</name>
</gene>
<name>A0A1W0WXT1_HYPEX</name>
<feature type="transmembrane region" description="Helical" evidence="1">
    <location>
        <begin position="108"/>
        <end position="130"/>
    </location>
</feature>